<evidence type="ECO:0000256" key="1">
    <source>
        <dbReference type="SAM" id="Phobius"/>
    </source>
</evidence>
<feature type="chain" id="PRO_5046358965" evidence="2">
    <location>
        <begin position="25"/>
        <end position="377"/>
    </location>
</feature>
<feature type="transmembrane region" description="Helical" evidence="1">
    <location>
        <begin position="318"/>
        <end position="339"/>
    </location>
</feature>
<feature type="transmembrane region" description="Helical" evidence="1">
    <location>
        <begin position="351"/>
        <end position="372"/>
    </location>
</feature>
<keyword evidence="1" id="KW-0812">Transmembrane</keyword>
<protein>
    <submittedName>
        <fullName evidence="3">HupE/UreJ family protein</fullName>
    </submittedName>
</protein>
<sequence length="377" mass="42120">MTQIKMLHRFFVLLLISCAFTNHAAAHQLSTAYANVQINSQGLVTGELQVRLYDLERALLVDVDGDGQLRWQELQNRADVVKKYLTNHFQLARGSECPVVLGDDWQIDAYFDEAYVVIPLRAQCSLAGDIAVHYSAIFKEDADHKLLLTLSSTSANKSSSIRVLDDTQRQINWQAEQGSKLATLGEFIYQGVLHIWIGLDHILFLLLLLVACVVERRNHRWQAVSNNRQIIINACWIVTAFTLAHSITLTLTALHIIQLPSRWVELGIAVSVLLVALNNIFPLLLRLGWLTFGFGLLHGMGFAGVLGELGLPADQQLLAVLAFNLGVELGQMAIVLLLLPVLMLLRHYLWYARYALSGTSAVIALVAVQWILQRWAA</sequence>
<feature type="signal peptide" evidence="2">
    <location>
        <begin position="1"/>
        <end position="24"/>
    </location>
</feature>
<keyword evidence="1" id="KW-0472">Membrane</keyword>
<dbReference type="InterPro" id="IPR032809">
    <property type="entry name" value="Put_HupE_UreJ"/>
</dbReference>
<keyword evidence="4" id="KW-1185">Reference proteome</keyword>
<accession>A0ABV7FBF2</accession>
<dbReference type="RefSeq" id="WP_378116629.1">
    <property type="nucleotide sequence ID" value="NZ_JBHRTF010000002.1"/>
</dbReference>
<dbReference type="EMBL" id="JBHRTF010000002">
    <property type="protein sequence ID" value="MFC3114885.1"/>
    <property type="molecule type" value="Genomic_DNA"/>
</dbReference>
<proteinExistence type="predicted"/>
<evidence type="ECO:0000313" key="3">
    <source>
        <dbReference type="EMBL" id="MFC3114885.1"/>
    </source>
</evidence>
<comment type="caution">
    <text evidence="3">The sequence shown here is derived from an EMBL/GenBank/DDBJ whole genome shotgun (WGS) entry which is preliminary data.</text>
</comment>
<keyword evidence="1" id="KW-1133">Transmembrane helix</keyword>
<evidence type="ECO:0000313" key="4">
    <source>
        <dbReference type="Proteomes" id="UP001595555"/>
    </source>
</evidence>
<feature type="transmembrane region" description="Helical" evidence="1">
    <location>
        <begin position="287"/>
        <end position="306"/>
    </location>
</feature>
<feature type="transmembrane region" description="Helical" evidence="1">
    <location>
        <begin position="234"/>
        <end position="257"/>
    </location>
</feature>
<evidence type="ECO:0000256" key="2">
    <source>
        <dbReference type="SAM" id="SignalP"/>
    </source>
</evidence>
<dbReference type="Pfam" id="PF13795">
    <property type="entry name" value="HupE_UreJ_2"/>
    <property type="match status" value="1"/>
</dbReference>
<feature type="transmembrane region" description="Helical" evidence="1">
    <location>
        <begin position="193"/>
        <end position="214"/>
    </location>
</feature>
<gene>
    <name evidence="3" type="ORF">ACFODX_04885</name>
</gene>
<organism evidence="3 4">
    <name type="scientific">Cellvibrio fontiphilus</name>
    <dbReference type="NCBI Taxonomy" id="1815559"/>
    <lineage>
        <taxon>Bacteria</taxon>
        <taxon>Pseudomonadati</taxon>
        <taxon>Pseudomonadota</taxon>
        <taxon>Gammaproteobacteria</taxon>
        <taxon>Cellvibrionales</taxon>
        <taxon>Cellvibrionaceae</taxon>
        <taxon>Cellvibrio</taxon>
    </lineage>
</organism>
<keyword evidence="2" id="KW-0732">Signal</keyword>
<name>A0ABV7FBF2_9GAMM</name>
<dbReference type="Proteomes" id="UP001595555">
    <property type="component" value="Unassembled WGS sequence"/>
</dbReference>
<reference evidence="4" key="1">
    <citation type="journal article" date="2019" name="Int. J. Syst. Evol. Microbiol.">
        <title>The Global Catalogue of Microorganisms (GCM) 10K type strain sequencing project: providing services to taxonomists for standard genome sequencing and annotation.</title>
        <authorList>
            <consortium name="The Broad Institute Genomics Platform"/>
            <consortium name="The Broad Institute Genome Sequencing Center for Infectious Disease"/>
            <person name="Wu L."/>
            <person name="Ma J."/>
        </authorList>
    </citation>
    <scope>NUCLEOTIDE SEQUENCE [LARGE SCALE GENOMIC DNA]</scope>
    <source>
        <strain evidence="4">KCTC 52237</strain>
    </source>
</reference>
<feature type="transmembrane region" description="Helical" evidence="1">
    <location>
        <begin position="263"/>
        <end position="280"/>
    </location>
</feature>